<feature type="region of interest" description="Disordered" evidence="2">
    <location>
        <begin position="273"/>
        <end position="427"/>
    </location>
</feature>
<dbReference type="InParanoid" id="A0A5J5EVV1"/>
<feature type="compositionally biased region" description="Low complexity" evidence="2">
    <location>
        <begin position="274"/>
        <end position="300"/>
    </location>
</feature>
<evidence type="ECO:0000256" key="3">
    <source>
        <dbReference type="SAM" id="Phobius"/>
    </source>
</evidence>
<feature type="compositionally biased region" description="Low complexity" evidence="2">
    <location>
        <begin position="191"/>
        <end position="214"/>
    </location>
</feature>
<feature type="region of interest" description="Disordered" evidence="2">
    <location>
        <begin position="598"/>
        <end position="628"/>
    </location>
</feature>
<organism evidence="4 5">
    <name type="scientific">Sphaerosporella brunnea</name>
    <dbReference type="NCBI Taxonomy" id="1250544"/>
    <lineage>
        <taxon>Eukaryota</taxon>
        <taxon>Fungi</taxon>
        <taxon>Dikarya</taxon>
        <taxon>Ascomycota</taxon>
        <taxon>Pezizomycotina</taxon>
        <taxon>Pezizomycetes</taxon>
        <taxon>Pezizales</taxon>
        <taxon>Pyronemataceae</taxon>
        <taxon>Sphaerosporella</taxon>
    </lineage>
</organism>
<sequence length="628" mass="67712">WAQFYSHHNIEPNAIQKPIVPNSTRHAQSTRRMPRPHHSIPERYCFVACLHRVTPHDSRRSFNAHFNARCQGKYNRDFNARQEKYNHGCNVSFKAATFAGGSISFLPTGLTAPDPIINYLQLMASFETLPRFTNTTLRVPASVSSSASDNDALTLPLESLPMLSRTLVSSHTSFPDYTSTSEHAQSSARNSTSVAEGVTASSSSSSAGDGVSFTLPPTSTRFHSGEDLPISFTTESFPSGAGGASSFSSVPTAQETSSGTFFSTIAASSAEDITTSSGSGALPPTSSSSSSLQTTSSDSSFAGVPSPPATGTEGTSGFTNTPTASETGFEPSSETQSSSSYGGGILTTSESSGELTSTAGATPTTSGFYTPTSTSTETLSPEPKPSKTLTFGVPRIPPTTTPSIPTYPFPTTTGGPRKGGSRPFQTPQSRRIGFGAVGVVGCLLVSCLVYALIRFRRRRRSRKQPPADPQADFHAVAAELVRAEKEAAARHAQERLQSQAAEMKRWEDDIPLEEIRIREVGAEEAAAAEEGQARPPGGRAMAWMSDSDRAMVAREARRIRLEKGGWSWERFRHMERERERKEAEADAELEVLRAFYATKVEDPPRQEEEQEEEQVRTGRHLPGGGYEL</sequence>
<protein>
    <submittedName>
        <fullName evidence="4">Uncharacterized protein</fullName>
    </submittedName>
</protein>
<evidence type="ECO:0000313" key="5">
    <source>
        <dbReference type="Proteomes" id="UP000326924"/>
    </source>
</evidence>
<gene>
    <name evidence="4" type="ORF">FN846DRAFT_984984</name>
</gene>
<dbReference type="AlphaFoldDB" id="A0A5J5EVV1"/>
<feature type="compositionally biased region" description="Polar residues" evidence="2">
    <location>
        <begin position="174"/>
        <end position="190"/>
    </location>
</feature>
<name>A0A5J5EVV1_9PEZI</name>
<comment type="caution">
    <text evidence="4">The sequence shown here is derived from an EMBL/GenBank/DDBJ whole genome shotgun (WGS) entry which is preliminary data.</text>
</comment>
<evidence type="ECO:0000313" key="4">
    <source>
        <dbReference type="EMBL" id="KAA8903995.1"/>
    </source>
</evidence>
<keyword evidence="1" id="KW-0175">Coiled coil</keyword>
<evidence type="ECO:0000256" key="2">
    <source>
        <dbReference type="SAM" id="MobiDB-lite"/>
    </source>
</evidence>
<reference evidence="4 5" key="1">
    <citation type="submission" date="2019-09" db="EMBL/GenBank/DDBJ databases">
        <title>Draft genome of the ectomycorrhizal ascomycete Sphaerosporella brunnea.</title>
        <authorList>
            <consortium name="DOE Joint Genome Institute"/>
            <person name="Benucci G.M."/>
            <person name="Marozzi G."/>
            <person name="Antonielli L."/>
            <person name="Sanchez S."/>
            <person name="Marco P."/>
            <person name="Wang X."/>
            <person name="Falini L.B."/>
            <person name="Barry K."/>
            <person name="Haridas S."/>
            <person name="Lipzen A."/>
            <person name="Labutti K."/>
            <person name="Grigoriev I.V."/>
            <person name="Murat C."/>
            <person name="Martin F."/>
            <person name="Albertini E."/>
            <person name="Donnini D."/>
            <person name="Bonito G."/>
        </authorList>
    </citation>
    <scope>NUCLEOTIDE SEQUENCE [LARGE SCALE GENOMIC DNA]</scope>
    <source>
        <strain evidence="4 5">Sb_GMNB300</strain>
    </source>
</reference>
<keyword evidence="3" id="KW-1133">Transmembrane helix</keyword>
<keyword evidence="3" id="KW-0472">Membrane</keyword>
<feature type="coiled-coil region" evidence="1">
    <location>
        <begin position="482"/>
        <end position="509"/>
    </location>
</feature>
<dbReference type="Proteomes" id="UP000326924">
    <property type="component" value="Unassembled WGS sequence"/>
</dbReference>
<feature type="non-terminal residue" evidence="4">
    <location>
        <position position="1"/>
    </location>
</feature>
<keyword evidence="3" id="KW-0812">Transmembrane</keyword>
<evidence type="ECO:0000256" key="1">
    <source>
        <dbReference type="SAM" id="Coils"/>
    </source>
</evidence>
<feature type="compositionally biased region" description="Pro residues" evidence="2">
    <location>
        <begin position="395"/>
        <end position="408"/>
    </location>
</feature>
<feature type="compositionally biased region" description="Low complexity" evidence="2">
    <location>
        <begin position="332"/>
        <end position="381"/>
    </location>
</feature>
<feature type="region of interest" description="Disordered" evidence="2">
    <location>
        <begin position="15"/>
        <end position="36"/>
    </location>
</feature>
<proteinExistence type="predicted"/>
<accession>A0A5J5EVV1</accession>
<feature type="region of interest" description="Disordered" evidence="2">
    <location>
        <begin position="174"/>
        <end position="253"/>
    </location>
</feature>
<feature type="compositionally biased region" description="Low complexity" evidence="2">
    <location>
        <begin position="236"/>
        <end position="249"/>
    </location>
</feature>
<feature type="compositionally biased region" description="Polar residues" evidence="2">
    <location>
        <begin position="312"/>
        <end position="326"/>
    </location>
</feature>
<feature type="transmembrane region" description="Helical" evidence="3">
    <location>
        <begin position="432"/>
        <end position="453"/>
    </location>
</feature>
<keyword evidence="5" id="KW-1185">Reference proteome</keyword>
<dbReference type="EMBL" id="VXIS01000113">
    <property type="protein sequence ID" value="KAA8903995.1"/>
    <property type="molecule type" value="Genomic_DNA"/>
</dbReference>